<evidence type="ECO:0000256" key="1">
    <source>
        <dbReference type="SAM" id="Phobius"/>
    </source>
</evidence>
<feature type="transmembrane region" description="Helical" evidence="1">
    <location>
        <begin position="56"/>
        <end position="80"/>
    </location>
</feature>
<feature type="transmembrane region" description="Helical" evidence="1">
    <location>
        <begin position="19"/>
        <end position="44"/>
    </location>
</feature>
<proteinExistence type="predicted"/>
<feature type="transmembrane region" description="Helical" evidence="1">
    <location>
        <begin position="214"/>
        <end position="234"/>
    </location>
</feature>
<dbReference type="PANTHER" id="PTHR11360:SF290">
    <property type="entry name" value="MONOCARBOXYLATE MFS PERMEASE"/>
    <property type="match status" value="1"/>
</dbReference>
<feature type="domain" description="Major facilitator superfamily (MFS) profile" evidence="2">
    <location>
        <begin position="1"/>
        <end position="331"/>
    </location>
</feature>
<dbReference type="PROSITE" id="PS50850">
    <property type="entry name" value="MFS"/>
    <property type="match status" value="1"/>
</dbReference>
<accession>X1KHA8</accession>
<feature type="transmembrane region" description="Helical" evidence="1">
    <location>
        <begin position="86"/>
        <end position="106"/>
    </location>
</feature>
<dbReference type="GO" id="GO:0022857">
    <property type="term" value="F:transmembrane transporter activity"/>
    <property type="evidence" value="ECO:0007669"/>
    <property type="project" value="InterPro"/>
</dbReference>
<sequence length="332" mass="34653">GAVIGGLGFILLSLMNNLWYFYGGYIVTGIGMAAIGTVPASVVVSNWFKKRRGTAIGLMSAGVGAGGFVLAPFVGGYLIPNFSWRASYLALTLLTWMLIPLVLLVIKTKPADMGLYPDGMPAPEAMAVTEASLSASEGLSLKVALATPALWLIAVSFLASAFSHVGVIQSQVPYLEDIGFPVAAAAGALGGVGLGSLIGKLGFGWLCDRIQPKYACCISLVLQLVSIIILMSVQPVSPLAIIWLYAIVMGLGTGGWLPTMSMLISASFGSASYGAIFGMVILAQNVGIATGPLMAGYMYDTMNTYHWAFIILSALYIVAIPAVLAVRCPKSP</sequence>
<dbReference type="PANTHER" id="PTHR11360">
    <property type="entry name" value="MONOCARBOXYLATE TRANSPORTER"/>
    <property type="match status" value="1"/>
</dbReference>
<dbReference type="AlphaFoldDB" id="X1KHA8"/>
<dbReference type="InterPro" id="IPR050327">
    <property type="entry name" value="Proton-linked_MCT"/>
</dbReference>
<dbReference type="InterPro" id="IPR036259">
    <property type="entry name" value="MFS_trans_sf"/>
</dbReference>
<name>X1KHA8_9ZZZZ</name>
<gene>
    <name evidence="3" type="ORF">S06H3_14893</name>
</gene>
<organism evidence="3">
    <name type="scientific">marine sediment metagenome</name>
    <dbReference type="NCBI Taxonomy" id="412755"/>
    <lineage>
        <taxon>unclassified sequences</taxon>
        <taxon>metagenomes</taxon>
        <taxon>ecological metagenomes</taxon>
    </lineage>
</organism>
<feature type="transmembrane region" description="Helical" evidence="1">
    <location>
        <begin position="240"/>
        <end position="264"/>
    </location>
</feature>
<comment type="caution">
    <text evidence="3">The sequence shown here is derived from an EMBL/GenBank/DDBJ whole genome shotgun (WGS) entry which is preliminary data.</text>
</comment>
<feature type="transmembrane region" description="Helical" evidence="1">
    <location>
        <begin position="276"/>
        <end position="299"/>
    </location>
</feature>
<feature type="transmembrane region" description="Helical" evidence="1">
    <location>
        <begin position="180"/>
        <end position="202"/>
    </location>
</feature>
<evidence type="ECO:0000313" key="3">
    <source>
        <dbReference type="EMBL" id="GAI06068.1"/>
    </source>
</evidence>
<feature type="transmembrane region" description="Helical" evidence="1">
    <location>
        <begin position="149"/>
        <end position="168"/>
    </location>
</feature>
<reference evidence="3" key="1">
    <citation type="journal article" date="2014" name="Front. Microbiol.">
        <title>High frequency of phylogenetically diverse reductive dehalogenase-homologous genes in deep subseafloor sedimentary metagenomes.</title>
        <authorList>
            <person name="Kawai M."/>
            <person name="Futagami T."/>
            <person name="Toyoda A."/>
            <person name="Takaki Y."/>
            <person name="Nishi S."/>
            <person name="Hori S."/>
            <person name="Arai W."/>
            <person name="Tsubouchi T."/>
            <person name="Morono Y."/>
            <person name="Uchiyama I."/>
            <person name="Ito T."/>
            <person name="Fujiyama A."/>
            <person name="Inagaki F."/>
            <person name="Takami H."/>
        </authorList>
    </citation>
    <scope>NUCLEOTIDE SEQUENCE</scope>
    <source>
        <strain evidence="3">Expedition CK06-06</strain>
    </source>
</reference>
<evidence type="ECO:0000259" key="2">
    <source>
        <dbReference type="PROSITE" id="PS50850"/>
    </source>
</evidence>
<protein>
    <recommendedName>
        <fullName evidence="2">Major facilitator superfamily (MFS) profile domain-containing protein</fullName>
    </recommendedName>
</protein>
<keyword evidence="1" id="KW-1133">Transmembrane helix</keyword>
<dbReference type="EMBL" id="BARV01007302">
    <property type="protein sequence ID" value="GAI06068.1"/>
    <property type="molecule type" value="Genomic_DNA"/>
</dbReference>
<dbReference type="Pfam" id="PF07690">
    <property type="entry name" value="MFS_1"/>
    <property type="match status" value="1"/>
</dbReference>
<dbReference type="Gene3D" id="1.20.1250.20">
    <property type="entry name" value="MFS general substrate transporter like domains"/>
    <property type="match status" value="1"/>
</dbReference>
<feature type="transmembrane region" description="Helical" evidence="1">
    <location>
        <begin position="305"/>
        <end position="326"/>
    </location>
</feature>
<dbReference type="InterPro" id="IPR020846">
    <property type="entry name" value="MFS_dom"/>
</dbReference>
<dbReference type="SUPFAM" id="SSF103473">
    <property type="entry name" value="MFS general substrate transporter"/>
    <property type="match status" value="1"/>
</dbReference>
<feature type="non-terminal residue" evidence="3">
    <location>
        <position position="1"/>
    </location>
</feature>
<dbReference type="InterPro" id="IPR011701">
    <property type="entry name" value="MFS"/>
</dbReference>
<keyword evidence="1" id="KW-0812">Transmembrane</keyword>
<keyword evidence="1" id="KW-0472">Membrane</keyword>